<dbReference type="OrthoDB" id="7003789at2"/>
<reference evidence="2" key="1">
    <citation type="submission" date="2016-10" db="EMBL/GenBank/DDBJ databases">
        <authorList>
            <person name="Varghese N."/>
            <person name="Submissions S."/>
        </authorList>
    </citation>
    <scope>NUCLEOTIDE SEQUENCE [LARGE SCALE GENOMIC DNA]</scope>
    <source>
        <strain evidence="2">CCTCC 2012022</strain>
    </source>
</reference>
<keyword evidence="2" id="KW-1185">Reference proteome</keyword>
<dbReference type="EMBL" id="LT629780">
    <property type="protein sequence ID" value="SDU09773.1"/>
    <property type="molecule type" value="Genomic_DNA"/>
</dbReference>
<organism evidence="1 2">
    <name type="scientific">Geopseudomonas guangdongensis</name>
    <dbReference type="NCBI Taxonomy" id="1245526"/>
    <lineage>
        <taxon>Bacteria</taxon>
        <taxon>Pseudomonadati</taxon>
        <taxon>Pseudomonadota</taxon>
        <taxon>Gammaproteobacteria</taxon>
        <taxon>Pseudomonadales</taxon>
        <taxon>Pseudomonadaceae</taxon>
        <taxon>Geopseudomonas</taxon>
    </lineage>
</organism>
<dbReference type="RefSeq" id="WP_090213090.1">
    <property type="nucleotide sequence ID" value="NZ_LT629780.1"/>
</dbReference>
<evidence type="ECO:0000313" key="2">
    <source>
        <dbReference type="Proteomes" id="UP000243063"/>
    </source>
</evidence>
<gene>
    <name evidence="1" type="ORF">SAMN05216580_1356</name>
</gene>
<protein>
    <submittedName>
        <fullName evidence="1">Uncharacterized protein</fullName>
    </submittedName>
</protein>
<sequence length="125" mass="12949">MRIHGRIGDWPVDLTLELDTGELASLAAAMRGAAEVAPEAAPPFVEAPPAPRADAAQRLWELACALLAGAGAMDGPQLLGELSALAGDVQAGKRLLVRLRHSPQVRVEAGAQAPCYRWIGAAPGP</sequence>
<proteinExistence type="predicted"/>
<name>A0A1H2FQZ3_9GAMM</name>
<accession>A0A1H2FQZ3</accession>
<dbReference type="AlphaFoldDB" id="A0A1H2FQZ3"/>
<evidence type="ECO:0000313" key="1">
    <source>
        <dbReference type="EMBL" id="SDU09773.1"/>
    </source>
</evidence>
<dbReference type="Proteomes" id="UP000243063">
    <property type="component" value="Chromosome I"/>
</dbReference>